<dbReference type="GO" id="GO:0006355">
    <property type="term" value="P:regulation of DNA-templated transcription"/>
    <property type="evidence" value="ECO:0007669"/>
    <property type="project" value="InterPro"/>
</dbReference>
<dbReference type="Pfam" id="PF03704">
    <property type="entry name" value="BTAD"/>
    <property type="match status" value="1"/>
</dbReference>
<comment type="caution">
    <text evidence="2">The sequence shown here is derived from an EMBL/GenBank/DDBJ whole genome shotgun (WGS) entry which is preliminary data.</text>
</comment>
<dbReference type="GO" id="GO:0003677">
    <property type="term" value="F:DNA binding"/>
    <property type="evidence" value="ECO:0007669"/>
    <property type="project" value="InterPro"/>
</dbReference>
<dbReference type="InterPro" id="IPR051677">
    <property type="entry name" value="AfsR-DnrI-RedD_regulator"/>
</dbReference>
<organism evidence="2 3">
    <name type="scientific">Gemmobacter aquaticus</name>
    <dbReference type="NCBI Taxonomy" id="490185"/>
    <lineage>
        <taxon>Bacteria</taxon>
        <taxon>Pseudomonadati</taxon>
        <taxon>Pseudomonadota</taxon>
        <taxon>Alphaproteobacteria</taxon>
        <taxon>Rhodobacterales</taxon>
        <taxon>Paracoccaceae</taxon>
        <taxon>Gemmobacter</taxon>
    </lineage>
</organism>
<dbReference type="SUPFAM" id="SSF46894">
    <property type="entry name" value="C-terminal effector domain of the bipartite response regulators"/>
    <property type="match status" value="1"/>
</dbReference>
<dbReference type="SMART" id="SM01043">
    <property type="entry name" value="BTAD"/>
    <property type="match status" value="1"/>
</dbReference>
<dbReference type="InterPro" id="IPR011990">
    <property type="entry name" value="TPR-like_helical_dom_sf"/>
</dbReference>
<name>A0A917YIN4_9RHOB</name>
<proteinExistence type="predicted"/>
<protein>
    <recommendedName>
        <fullName evidence="1">Bacterial transcriptional activator domain-containing protein</fullName>
    </recommendedName>
</protein>
<dbReference type="OrthoDB" id="54411at2"/>
<dbReference type="Gene3D" id="1.25.40.10">
    <property type="entry name" value="Tetratricopeptide repeat domain"/>
    <property type="match status" value="2"/>
</dbReference>
<sequence>MADGSDEAIHLKLLGGFNVKGPTLAPAASLGKKASAVLAILAVSPDCTASRDRISGLLWSGTDDALAKSSLRQTLALIRRTFGPTCDDYLDVGRNAIGLRSSCVRCDVAEFRSYIAAGRLSDAVSIYQGPFLDGIYIRDAMFEDWSGTERRHLHDLYVGALETMARQSLGRERVARARQWVSADPLREEAHQVLIEALAETGSRDEAIRQFRLLKDLYTRELGEPVSAETLALMRSIERAQASAGPPLPQAEPRSPASPVLAVHPLVCLSDDREKLLFASSLSGSLVTTLSKLPYLRVVAMGTVGLSSRHPDDLLALNRASAADYMLEGQLMAADGRARVNVHLVDCRATEYLFSHRHDIDLANGFAAQDEITLKVAVAINVALLQGEQALSKLNRANQLEPWELVLQASTLISSHDRVCSPAAYRCIKEAIRLDPTYAAAHTLLGWWHWGQAFCGWSMDPASSIAAALDAAAKGRELDPENPEPHVVTAIARMQQRDFAAAEASLAEAMRLGRNHAMVYAIAANVANFSGRPEAGLRLTEQAMRLCPVYPPWYAGDMAQAHLQLGQFAQSLVWSKAAIDRSGAYIHAHLFRVIGLHEQGRAEDAAAAAQVVMKLDPAFGAAAWAAGQPFLDPAWNHRFLDALTATGLPLHA</sequence>
<dbReference type="Proteomes" id="UP000598196">
    <property type="component" value="Unassembled WGS sequence"/>
</dbReference>
<dbReference type="EMBL" id="BMLP01000001">
    <property type="protein sequence ID" value="GGO23440.1"/>
    <property type="molecule type" value="Genomic_DNA"/>
</dbReference>
<dbReference type="PANTHER" id="PTHR35807">
    <property type="entry name" value="TRANSCRIPTIONAL REGULATOR REDD-RELATED"/>
    <property type="match status" value="1"/>
</dbReference>
<dbReference type="InterPro" id="IPR016032">
    <property type="entry name" value="Sig_transdc_resp-reg_C-effctor"/>
</dbReference>
<dbReference type="InterPro" id="IPR005158">
    <property type="entry name" value="BTAD"/>
</dbReference>
<dbReference type="AlphaFoldDB" id="A0A917YIN4"/>
<feature type="domain" description="Bacterial transcriptional activator" evidence="1">
    <location>
        <begin position="106"/>
        <end position="238"/>
    </location>
</feature>
<keyword evidence="3" id="KW-1185">Reference proteome</keyword>
<evidence type="ECO:0000259" key="1">
    <source>
        <dbReference type="SMART" id="SM01043"/>
    </source>
</evidence>
<evidence type="ECO:0000313" key="2">
    <source>
        <dbReference type="EMBL" id="GGO23440.1"/>
    </source>
</evidence>
<evidence type="ECO:0000313" key="3">
    <source>
        <dbReference type="Proteomes" id="UP000598196"/>
    </source>
</evidence>
<dbReference type="RefSeq" id="WP_158635565.1">
    <property type="nucleotide sequence ID" value="NZ_BMLP01000001.1"/>
</dbReference>
<dbReference type="Gene3D" id="1.10.10.10">
    <property type="entry name" value="Winged helix-like DNA-binding domain superfamily/Winged helix DNA-binding domain"/>
    <property type="match status" value="1"/>
</dbReference>
<dbReference type="SUPFAM" id="SSF48452">
    <property type="entry name" value="TPR-like"/>
    <property type="match status" value="2"/>
</dbReference>
<gene>
    <name evidence="2" type="ORF">GCM10010991_00820</name>
</gene>
<dbReference type="InterPro" id="IPR036388">
    <property type="entry name" value="WH-like_DNA-bd_sf"/>
</dbReference>
<accession>A0A917YIN4</accession>
<reference evidence="2 3" key="1">
    <citation type="journal article" date="2014" name="Int. J. Syst. Evol. Microbiol.">
        <title>Complete genome sequence of Corynebacterium casei LMG S-19264T (=DSM 44701T), isolated from a smear-ripened cheese.</title>
        <authorList>
            <consortium name="US DOE Joint Genome Institute (JGI-PGF)"/>
            <person name="Walter F."/>
            <person name="Albersmeier A."/>
            <person name="Kalinowski J."/>
            <person name="Ruckert C."/>
        </authorList>
    </citation>
    <scope>NUCLEOTIDE SEQUENCE [LARGE SCALE GENOMIC DNA]</scope>
    <source>
        <strain evidence="2 3">CGMCC 1.7029</strain>
    </source>
</reference>